<keyword evidence="3" id="KW-1185">Reference proteome</keyword>
<name>A2FBI5_TRIV3</name>
<accession>A2FBI5</accession>
<dbReference type="InterPro" id="IPR002110">
    <property type="entry name" value="Ankyrin_rpt"/>
</dbReference>
<dbReference type="VEuPathDB" id="TrichDB:TVAGG3_0129690"/>
<organism evidence="2 3">
    <name type="scientific">Trichomonas vaginalis (strain ATCC PRA-98 / G3)</name>
    <dbReference type="NCBI Taxonomy" id="412133"/>
    <lineage>
        <taxon>Eukaryota</taxon>
        <taxon>Metamonada</taxon>
        <taxon>Parabasalia</taxon>
        <taxon>Trichomonadida</taxon>
        <taxon>Trichomonadidae</taxon>
        <taxon>Trichomonas</taxon>
    </lineage>
</organism>
<dbReference type="EMBL" id="DS113703">
    <property type="protein sequence ID" value="EAX97720.1"/>
    <property type="molecule type" value="Genomic_DNA"/>
</dbReference>
<evidence type="ECO:0000313" key="2">
    <source>
        <dbReference type="EMBL" id="EAX97720.1"/>
    </source>
</evidence>
<dbReference type="AlphaFoldDB" id="A2FBI5"/>
<dbReference type="PANTHER" id="PTHR24127">
    <property type="entry name" value="ANKYRIN REPEAT AND EF-HAND DOMAIN-CONTAINING PROTEIN 1"/>
    <property type="match status" value="1"/>
</dbReference>
<dbReference type="OrthoDB" id="194358at2759"/>
<dbReference type="SUPFAM" id="SSF48403">
    <property type="entry name" value="Ankyrin repeat"/>
    <property type="match status" value="1"/>
</dbReference>
<proteinExistence type="predicted"/>
<protein>
    <submittedName>
        <fullName evidence="2">Uncharacterized protein</fullName>
    </submittedName>
</protein>
<dbReference type="VEuPathDB" id="TrichDB:TVAG_168170"/>
<feature type="repeat" description="ANK" evidence="1">
    <location>
        <begin position="140"/>
        <end position="172"/>
    </location>
</feature>
<dbReference type="Proteomes" id="UP000001542">
    <property type="component" value="Unassembled WGS sequence"/>
</dbReference>
<dbReference type="InParanoid" id="A2FBI5"/>
<evidence type="ECO:0000256" key="1">
    <source>
        <dbReference type="PROSITE-ProRule" id="PRU00023"/>
    </source>
</evidence>
<gene>
    <name evidence="2" type="ORF">TVAG_168170</name>
</gene>
<reference evidence="2" key="1">
    <citation type="submission" date="2006-10" db="EMBL/GenBank/DDBJ databases">
        <authorList>
            <person name="Amadeo P."/>
            <person name="Zhao Q."/>
            <person name="Wortman J."/>
            <person name="Fraser-Liggett C."/>
            <person name="Carlton J."/>
        </authorList>
    </citation>
    <scope>NUCLEOTIDE SEQUENCE</scope>
    <source>
        <strain evidence="2">G3</strain>
    </source>
</reference>
<dbReference type="PROSITE" id="PS50297">
    <property type="entry name" value="ANK_REP_REGION"/>
    <property type="match status" value="1"/>
</dbReference>
<dbReference type="InterPro" id="IPR052801">
    <property type="entry name" value="Ankyrin-EF-hand"/>
</dbReference>
<dbReference type="PANTHER" id="PTHR24127:SF1">
    <property type="entry name" value="ANKYRIN REPEAT AND EF-HAND DOMAIN-CONTAINING PROTEIN 1"/>
    <property type="match status" value="1"/>
</dbReference>
<sequence>MNFDILYCLVKGNTAAANFFIENGLGDYKMLNEMKYPINPLDLAIIYLNIEQVKFIDKKLDLDEKDNLEKEGLDVDSESEENTYSDDDYDAQYKFKYPPLVYAICHPRKECVEYLIKRGDKVEFTFTSSSYNDYIRPFKAVYTPLGAAIDFGYSEIAKLLINNGANVNAEIRRDLKTYPVFALSIEKYMLDISKLLLKKGADAYHSVILFSHS</sequence>
<dbReference type="Pfam" id="PF12796">
    <property type="entry name" value="Ank_2"/>
    <property type="match status" value="1"/>
</dbReference>
<dbReference type="SMART" id="SM00248">
    <property type="entry name" value="ANK"/>
    <property type="match status" value="3"/>
</dbReference>
<dbReference type="KEGG" id="tva:4755514"/>
<dbReference type="PROSITE" id="PS50088">
    <property type="entry name" value="ANK_REPEAT"/>
    <property type="match status" value="1"/>
</dbReference>
<dbReference type="InterPro" id="IPR036770">
    <property type="entry name" value="Ankyrin_rpt-contain_sf"/>
</dbReference>
<dbReference type="RefSeq" id="XP_001310650.1">
    <property type="nucleotide sequence ID" value="XM_001310649.1"/>
</dbReference>
<dbReference type="SMR" id="A2FBI5"/>
<reference evidence="2" key="2">
    <citation type="journal article" date="2007" name="Science">
        <title>Draft genome sequence of the sexually transmitted pathogen Trichomonas vaginalis.</title>
        <authorList>
            <person name="Carlton J.M."/>
            <person name="Hirt R.P."/>
            <person name="Silva J.C."/>
            <person name="Delcher A.L."/>
            <person name="Schatz M."/>
            <person name="Zhao Q."/>
            <person name="Wortman J.R."/>
            <person name="Bidwell S.L."/>
            <person name="Alsmark U.C.M."/>
            <person name="Besteiro S."/>
            <person name="Sicheritz-Ponten T."/>
            <person name="Noel C.J."/>
            <person name="Dacks J.B."/>
            <person name="Foster P.G."/>
            <person name="Simillion C."/>
            <person name="Van de Peer Y."/>
            <person name="Miranda-Saavedra D."/>
            <person name="Barton G.J."/>
            <person name="Westrop G.D."/>
            <person name="Mueller S."/>
            <person name="Dessi D."/>
            <person name="Fiori P.L."/>
            <person name="Ren Q."/>
            <person name="Paulsen I."/>
            <person name="Zhang H."/>
            <person name="Bastida-Corcuera F.D."/>
            <person name="Simoes-Barbosa A."/>
            <person name="Brown M.T."/>
            <person name="Hayes R.D."/>
            <person name="Mukherjee M."/>
            <person name="Okumura C.Y."/>
            <person name="Schneider R."/>
            <person name="Smith A.J."/>
            <person name="Vanacova S."/>
            <person name="Villalvazo M."/>
            <person name="Haas B.J."/>
            <person name="Pertea M."/>
            <person name="Feldblyum T.V."/>
            <person name="Utterback T.R."/>
            <person name="Shu C.L."/>
            <person name="Osoegawa K."/>
            <person name="de Jong P.J."/>
            <person name="Hrdy I."/>
            <person name="Horvathova L."/>
            <person name="Zubacova Z."/>
            <person name="Dolezal P."/>
            <person name="Malik S.B."/>
            <person name="Logsdon J.M. Jr."/>
            <person name="Henze K."/>
            <person name="Gupta A."/>
            <person name="Wang C.C."/>
            <person name="Dunne R.L."/>
            <person name="Upcroft J.A."/>
            <person name="Upcroft P."/>
            <person name="White O."/>
            <person name="Salzberg S.L."/>
            <person name="Tang P."/>
            <person name="Chiu C.-H."/>
            <person name="Lee Y.-S."/>
            <person name="Embley T.M."/>
            <person name="Coombs G.H."/>
            <person name="Mottram J.C."/>
            <person name="Tachezy J."/>
            <person name="Fraser-Liggett C.M."/>
            <person name="Johnson P.J."/>
        </authorList>
    </citation>
    <scope>NUCLEOTIDE SEQUENCE [LARGE SCALE GENOMIC DNA]</scope>
    <source>
        <strain evidence="2">G3</strain>
    </source>
</reference>
<dbReference type="Gene3D" id="1.25.40.20">
    <property type="entry name" value="Ankyrin repeat-containing domain"/>
    <property type="match status" value="2"/>
</dbReference>
<keyword evidence="1" id="KW-0040">ANK repeat</keyword>
<evidence type="ECO:0000313" key="3">
    <source>
        <dbReference type="Proteomes" id="UP000001542"/>
    </source>
</evidence>